<dbReference type="KEGG" id="acr:Acry_2197"/>
<organism evidence="2 3">
    <name type="scientific">Acidiphilium cryptum (strain JF-5)</name>
    <dbReference type="NCBI Taxonomy" id="349163"/>
    <lineage>
        <taxon>Bacteria</taxon>
        <taxon>Pseudomonadati</taxon>
        <taxon>Pseudomonadota</taxon>
        <taxon>Alphaproteobacteria</taxon>
        <taxon>Acetobacterales</taxon>
        <taxon>Acidocellaceae</taxon>
        <taxon>Acidiphilium</taxon>
    </lineage>
</organism>
<sequence>MPFAYTVSAAEDAAKKRQLSAAVVTEIIGDASKSASHADAHMKSEDFWTTQRSGKDGTKIGSTATVDDHLKSEYKKRAEHSMFDSPLSAVEAITGALNTDIGAQALNSLMGQDDGIDLYSRTAVETLGGTQQFTRANPTKKAADPASMNKGDTEYVVVCLRKTNNYLMFASAYPVTSTDTTKLNNPGKDWYQKQSDKSVIKTADKVSPPVVPW</sequence>
<dbReference type="AlphaFoldDB" id="A5G0L3"/>
<feature type="compositionally biased region" description="Basic and acidic residues" evidence="1">
    <location>
        <begin position="36"/>
        <end position="46"/>
    </location>
</feature>
<name>A5G0L3_ACICJ</name>
<dbReference type="Proteomes" id="UP000000245">
    <property type="component" value="Chromosome"/>
</dbReference>
<proteinExistence type="predicted"/>
<dbReference type="HOGENOM" id="CLU_1292127_0_0_5"/>
<keyword evidence="3" id="KW-1185">Reference proteome</keyword>
<protein>
    <submittedName>
        <fullName evidence="2">Uncharacterized protein</fullName>
    </submittedName>
</protein>
<accession>A5G0L3</accession>
<dbReference type="STRING" id="349163.Acry_2197"/>
<dbReference type="RefSeq" id="WP_012039872.1">
    <property type="nucleotide sequence ID" value="NC_009484.1"/>
</dbReference>
<evidence type="ECO:0000313" key="2">
    <source>
        <dbReference type="EMBL" id="ABQ31395.1"/>
    </source>
</evidence>
<dbReference type="EMBL" id="CP000697">
    <property type="protein sequence ID" value="ABQ31395.1"/>
    <property type="molecule type" value="Genomic_DNA"/>
</dbReference>
<feature type="region of interest" description="Disordered" evidence="1">
    <location>
        <begin position="34"/>
        <end position="64"/>
    </location>
</feature>
<evidence type="ECO:0000313" key="3">
    <source>
        <dbReference type="Proteomes" id="UP000000245"/>
    </source>
</evidence>
<reference evidence="2 3" key="1">
    <citation type="submission" date="2007-05" db="EMBL/GenBank/DDBJ databases">
        <title>Complete sequence of chromosome of Acidiphilium cryptum JF-5.</title>
        <authorList>
            <consortium name="US DOE Joint Genome Institute"/>
            <person name="Copeland A."/>
            <person name="Lucas S."/>
            <person name="Lapidus A."/>
            <person name="Barry K."/>
            <person name="Detter J.C."/>
            <person name="Glavina del Rio T."/>
            <person name="Hammon N."/>
            <person name="Israni S."/>
            <person name="Dalin E."/>
            <person name="Tice H."/>
            <person name="Pitluck S."/>
            <person name="Sims D."/>
            <person name="Brettin T."/>
            <person name="Bruce D."/>
            <person name="Han C."/>
            <person name="Schmutz J."/>
            <person name="Larimer F."/>
            <person name="Land M."/>
            <person name="Hauser L."/>
            <person name="Kyrpides N."/>
            <person name="Kim E."/>
            <person name="Magnuson T."/>
            <person name="Richardson P."/>
        </authorList>
    </citation>
    <scope>NUCLEOTIDE SEQUENCE [LARGE SCALE GENOMIC DNA]</scope>
    <source>
        <strain evidence="2 3">JF-5</strain>
    </source>
</reference>
<evidence type="ECO:0000256" key="1">
    <source>
        <dbReference type="SAM" id="MobiDB-lite"/>
    </source>
</evidence>
<gene>
    <name evidence="2" type="ordered locus">Acry_2197</name>
</gene>